<evidence type="ECO:0000313" key="3">
    <source>
        <dbReference type="Proteomes" id="UP000184035"/>
    </source>
</evidence>
<keyword evidence="3" id="KW-1185">Reference proteome</keyword>
<organism evidence="2 3">
    <name type="scientific">Clostridium fallax</name>
    <dbReference type="NCBI Taxonomy" id="1533"/>
    <lineage>
        <taxon>Bacteria</taxon>
        <taxon>Bacillati</taxon>
        <taxon>Bacillota</taxon>
        <taxon>Clostridia</taxon>
        <taxon>Eubacteriales</taxon>
        <taxon>Clostridiaceae</taxon>
        <taxon>Clostridium</taxon>
    </lineage>
</organism>
<feature type="compositionally biased region" description="Low complexity" evidence="1">
    <location>
        <begin position="11"/>
        <end position="26"/>
    </location>
</feature>
<reference evidence="2 3" key="1">
    <citation type="submission" date="2016-11" db="EMBL/GenBank/DDBJ databases">
        <authorList>
            <person name="Jaros S."/>
            <person name="Januszkiewicz K."/>
            <person name="Wedrychowicz H."/>
        </authorList>
    </citation>
    <scope>NUCLEOTIDE SEQUENCE [LARGE SCALE GENOMIC DNA]</scope>
    <source>
        <strain evidence="2 3">DSM 2631</strain>
    </source>
</reference>
<name>A0A1M4X112_9CLOT</name>
<feature type="region of interest" description="Disordered" evidence="1">
    <location>
        <begin position="1"/>
        <end position="47"/>
    </location>
</feature>
<proteinExistence type="predicted"/>
<gene>
    <name evidence="2" type="ORF">SAMN05443638_11537</name>
</gene>
<protein>
    <submittedName>
        <fullName evidence="2">Uncharacterized protein</fullName>
    </submittedName>
</protein>
<sequence length="47" mass="5187">MDINKSLESKNQSMIDNSNDSQNSSNGYKQRGNAAVGIDKKRTKGKK</sequence>
<dbReference type="EMBL" id="FQVM01000015">
    <property type="protein sequence ID" value="SHE87179.1"/>
    <property type="molecule type" value="Genomic_DNA"/>
</dbReference>
<accession>A0A1M4X112</accession>
<dbReference type="AlphaFoldDB" id="A0A1M4X112"/>
<dbReference type="RefSeq" id="WP_172607499.1">
    <property type="nucleotide sequence ID" value="NZ_FQVM01000015.1"/>
</dbReference>
<evidence type="ECO:0000256" key="1">
    <source>
        <dbReference type="SAM" id="MobiDB-lite"/>
    </source>
</evidence>
<dbReference type="Proteomes" id="UP000184035">
    <property type="component" value="Unassembled WGS sequence"/>
</dbReference>
<evidence type="ECO:0000313" key="2">
    <source>
        <dbReference type="EMBL" id="SHE87179.1"/>
    </source>
</evidence>